<comment type="caution">
    <text evidence="2">The sequence shown here is derived from an EMBL/GenBank/DDBJ whole genome shotgun (WGS) entry which is preliminary data.</text>
</comment>
<protein>
    <submittedName>
        <fullName evidence="2">Integral membrane protein</fullName>
    </submittedName>
</protein>
<keyword evidence="1" id="KW-0812">Transmembrane</keyword>
<dbReference type="PANTHER" id="PTHR34989:SF1">
    <property type="entry name" value="PROTEIN HDED"/>
    <property type="match status" value="1"/>
</dbReference>
<dbReference type="STRING" id="1692.BMAGN_0991"/>
<dbReference type="eggNOG" id="COG3247">
    <property type="taxonomic scope" value="Bacteria"/>
</dbReference>
<keyword evidence="1" id="KW-0472">Membrane</keyword>
<evidence type="ECO:0000256" key="1">
    <source>
        <dbReference type="SAM" id="Phobius"/>
    </source>
</evidence>
<dbReference type="InterPro" id="IPR052712">
    <property type="entry name" value="Acid_resist_chaperone_HdeD"/>
</dbReference>
<proteinExistence type="predicted"/>
<evidence type="ECO:0000313" key="2">
    <source>
        <dbReference type="EMBL" id="KFI69225.1"/>
    </source>
</evidence>
<feature type="transmembrane region" description="Helical" evidence="1">
    <location>
        <begin position="117"/>
        <end position="138"/>
    </location>
</feature>
<feature type="transmembrane region" description="Helical" evidence="1">
    <location>
        <begin position="150"/>
        <end position="167"/>
    </location>
</feature>
<organism evidence="2 3">
    <name type="scientific">Bifidobacterium magnum</name>
    <dbReference type="NCBI Taxonomy" id="1692"/>
    <lineage>
        <taxon>Bacteria</taxon>
        <taxon>Bacillati</taxon>
        <taxon>Actinomycetota</taxon>
        <taxon>Actinomycetes</taxon>
        <taxon>Bifidobacteriales</taxon>
        <taxon>Bifidobacteriaceae</taxon>
        <taxon>Bifidobacterium</taxon>
    </lineage>
</organism>
<accession>A0A087BDX5</accession>
<reference evidence="2 3" key="1">
    <citation type="submission" date="2014-03" db="EMBL/GenBank/DDBJ databases">
        <title>Genomics of Bifidobacteria.</title>
        <authorList>
            <person name="Ventura M."/>
            <person name="Milani C."/>
            <person name="Lugli G.A."/>
        </authorList>
    </citation>
    <scope>NUCLEOTIDE SEQUENCE [LARGE SCALE GENOMIC DNA]</scope>
    <source>
        <strain evidence="2 3">LMG 11591</strain>
    </source>
</reference>
<dbReference type="Pfam" id="PF03729">
    <property type="entry name" value="DUF308"/>
    <property type="match status" value="2"/>
</dbReference>
<feature type="transmembrane region" description="Helical" evidence="1">
    <location>
        <begin position="173"/>
        <end position="195"/>
    </location>
</feature>
<feature type="transmembrane region" description="Helical" evidence="1">
    <location>
        <begin position="89"/>
        <end position="111"/>
    </location>
</feature>
<feature type="transmembrane region" description="Helical" evidence="1">
    <location>
        <begin position="58"/>
        <end position="77"/>
    </location>
</feature>
<dbReference type="PANTHER" id="PTHR34989">
    <property type="entry name" value="PROTEIN HDED"/>
    <property type="match status" value="1"/>
</dbReference>
<dbReference type="EMBL" id="JGZB01000002">
    <property type="protein sequence ID" value="KFI69225.1"/>
    <property type="molecule type" value="Genomic_DNA"/>
</dbReference>
<keyword evidence="3" id="KW-1185">Reference proteome</keyword>
<sequence>MDPNMNMANGTSQHPFHLVEDMLPHAAKNGIRAAYGVIGIVAIVLGICLLVWPGKTLIVATIVLGIYFLISGIVRIVSSIVEMGLPGGWRVLGIIVGILLVIGGIVVLKNVYLSTPILAIMFTLIIGIGWMMEGVMALTESWGTPNSGWAIFYGIVSILAGFVLLWMPTASTVWLIIYGGIALVIIGILAVIRAFTFGHSKK</sequence>
<keyword evidence="1" id="KW-1133">Transmembrane helix</keyword>
<dbReference type="AlphaFoldDB" id="A0A087BDX5"/>
<dbReference type="Proteomes" id="UP000029052">
    <property type="component" value="Unassembled WGS sequence"/>
</dbReference>
<feature type="transmembrane region" description="Helical" evidence="1">
    <location>
        <begin position="33"/>
        <end position="52"/>
    </location>
</feature>
<gene>
    <name evidence="2" type="ORF">BMAGN_0991</name>
</gene>
<dbReference type="GO" id="GO:0005886">
    <property type="term" value="C:plasma membrane"/>
    <property type="evidence" value="ECO:0007669"/>
    <property type="project" value="TreeGrafter"/>
</dbReference>
<dbReference type="InterPro" id="IPR005325">
    <property type="entry name" value="DUF308_memb"/>
</dbReference>
<evidence type="ECO:0000313" key="3">
    <source>
        <dbReference type="Proteomes" id="UP000029052"/>
    </source>
</evidence>
<name>A0A087BDX5_9BIFI</name>